<gene>
    <name evidence="2" type="ORF">A2Z21_00955</name>
</gene>
<organism evidence="2 3">
    <name type="scientific">Fraserbacteria sp. (strain RBG_16_55_9)</name>
    <dbReference type="NCBI Taxonomy" id="1817864"/>
    <lineage>
        <taxon>Bacteria</taxon>
        <taxon>Candidatus Fraseribacteriota</taxon>
    </lineage>
</organism>
<evidence type="ECO:0000256" key="1">
    <source>
        <dbReference type="ARBA" id="ARBA00009981"/>
    </source>
</evidence>
<name>A0A1F5UU94_FRAXR</name>
<accession>A0A1F5UU94</accession>
<dbReference type="SUPFAM" id="SSF143120">
    <property type="entry name" value="YefM-like"/>
    <property type="match status" value="1"/>
</dbReference>
<dbReference type="EMBL" id="MFGX01000073">
    <property type="protein sequence ID" value="OGF54727.1"/>
    <property type="molecule type" value="Genomic_DNA"/>
</dbReference>
<dbReference type="InterPro" id="IPR036165">
    <property type="entry name" value="YefM-like_sf"/>
</dbReference>
<evidence type="ECO:0008006" key="4">
    <source>
        <dbReference type="Google" id="ProtNLM"/>
    </source>
</evidence>
<dbReference type="Proteomes" id="UP000179157">
    <property type="component" value="Unassembled WGS sequence"/>
</dbReference>
<evidence type="ECO:0000313" key="2">
    <source>
        <dbReference type="EMBL" id="OGF54727.1"/>
    </source>
</evidence>
<comment type="caution">
    <text evidence="2">The sequence shown here is derived from an EMBL/GenBank/DDBJ whole genome shotgun (WGS) entry which is preliminary data.</text>
</comment>
<reference evidence="2 3" key="1">
    <citation type="journal article" date="2016" name="Nat. Commun.">
        <title>Thousands of microbial genomes shed light on interconnected biogeochemical processes in an aquifer system.</title>
        <authorList>
            <person name="Anantharaman K."/>
            <person name="Brown C.T."/>
            <person name="Hug L.A."/>
            <person name="Sharon I."/>
            <person name="Castelle C.J."/>
            <person name="Probst A.J."/>
            <person name="Thomas B.C."/>
            <person name="Singh A."/>
            <person name="Wilkins M.J."/>
            <person name="Karaoz U."/>
            <person name="Brodie E.L."/>
            <person name="Williams K.H."/>
            <person name="Hubbard S.S."/>
            <person name="Banfield J.F."/>
        </authorList>
    </citation>
    <scope>NUCLEOTIDE SEQUENCE [LARGE SCALE GENOMIC DNA]</scope>
    <source>
        <strain evidence="3">RBG_16_55_9</strain>
    </source>
</reference>
<proteinExistence type="inferred from homology"/>
<protein>
    <recommendedName>
        <fullName evidence="4">Antitoxin</fullName>
    </recommendedName>
</protein>
<comment type="similarity">
    <text evidence="1">Belongs to the phD/YefM antitoxin family.</text>
</comment>
<evidence type="ECO:0000313" key="3">
    <source>
        <dbReference type="Proteomes" id="UP000179157"/>
    </source>
</evidence>
<sequence length="92" mass="10719">MALKFVNVTELHDKVSEILRNLEKQDVIVTYRGRPKALIRPMTESDLEDYVLAHHPRFQRALETAYQDVKANRISSLEDLIVQTKEELGVER</sequence>
<dbReference type="AlphaFoldDB" id="A0A1F5UU94"/>